<dbReference type="EnsemblPlants" id="AET3Gv20743300.1">
    <property type="protein sequence ID" value="AET3Gv20743300.1"/>
    <property type="gene ID" value="AET3Gv20743300"/>
</dbReference>
<dbReference type="Proteomes" id="UP000015105">
    <property type="component" value="Chromosome 3D"/>
</dbReference>
<dbReference type="AlphaFoldDB" id="A0A453FQA6"/>
<reference evidence="2" key="1">
    <citation type="journal article" date="2014" name="Science">
        <title>Ancient hybridizations among the ancestral genomes of bread wheat.</title>
        <authorList>
            <consortium name="International Wheat Genome Sequencing Consortium,"/>
            <person name="Marcussen T."/>
            <person name="Sandve S.R."/>
            <person name="Heier L."/>
            <person name="Spannagl M."/>
            <person name="Pfeifer M."/>
            <person name="Jakobsen K.S."/>
            <person name="Wulff B.B."/>
            <person name="Steuernagel B."/>
            <person name="Mayer K.F."/>
            <person name="Olsen O.A."/>
        </authorList>
    </citation>
    <scope>NUCLEOTIDE SEQUENCE [LARGE SCALE GENOMIC DNA]</scope>
    <source>
        <strain evidence="2">cv. AL8/78</strain>
    </source>
</reference>
<name>A0A453FQA6_AEGTS</name>
<proteinExistence type="predicted"/>
<dbReference type="Gene3D" id="1.10.1280.10">
    <property type="entry name" value="Di-copper center containing domain from catechol oxidase"/>
    <property type="match status" value="1"/>
</dbReference>
<accession>A0A453FQA6</accession>
<dbReference type="Gramene" id="AET3Gv20743300.1">
    <property type="protein sequence ID" value="AET3Gv20743300.1"/>
    <property type="gene ID" value="AET3Gv20743300"/>
</dbReference>
<sequence length="77" mass="8650">MHAVGAEHMAKYERAIALMRALPHSEPRSLYQLANVHCAYCTGSYRQTGDPELNMQIHFLWFSSSRSTAPHNVTGFG</sequence>
<reference evidence="1" key="4">
    <citation type="submission" date="2019-03" db="UniProtKB">
        <authorList>
            <consortium name="EnsemblPlants"/>
        </authorList>
    </citation>
    <scope>IDENTIFICATION</scope>
</reference>
<keyword evidence="2" id="KW-1185">Reference proteome</keyword>
<organism evidence="1 2">
    <name type="scientific">Aegilops tauschii subsp. strangulata</name>
    <name type="common">Goatgrass</name>
    <dbReference type="NCBI Taxonomy" id="200361"/>
    <lineage>
        <taxon>Eukaryota</taxon>
        <taxon>Viridiplantae</taxon>
        <taxon>Streptophyta</taxon>
        <taxon>Embryophyta</taxon>
        <taxon>Tracheophyta</taxon>
        <taxon>Spermatophyta</taxon>
        <taxon>Magnoliopsida</taxon>
        <taxon>Liliopsida</taxon>
        <taxon>Poales</taxon>
        <taxon>Poaceae</taxon>
        <taxon>BOP clade</taxon>
        <taxon>Pooideae</taxon>
        <taxon>Triticodae</taxon>
        <taxon>Triticeae</taxon>
        <taxon>Triticinae</taxon>
        <taxon>Aegilops</taxon>
    </lineage>
</organism>
<evidence type="ECO:0000313" key="2">
    <source>
        <dbReference type="Proteomes" id="UP000015105"/>
    </source>
</evidence>
<reference evidence="2" key="2">
    <citation type="journal article" date="2017" name="Nat. Plants">
        <title>The Aegilops tauschii genome reveals multiple impacts of transposons.</title>
        <authorList>
            <person name="Zhao G."/>
            <person name="Zou C."/>
            <person name="Li K."/>
            <person name="Wang K."/>
            <person name="Li T."/>
            <person name="Gao L."/>
            <person name="Zhang X."/>
            <person name="Wang H."/>
            <person name="Yang Z."/>
            <person name="Liu X."/>
            <person name="Jiang W."/>
            <person name="Mao L."/>
            <person name="Kong X."/>
            <person name="Jiao Y."/>
            <person name="Jia J."/>
        </authorList>
    </citation>
    <scope>NUCLEOTIDE SEQUENCE [LARGE SCALE GENOMIC DNA]</scope>
    <source>
        <strain evidence="2">cv. AL8/78</strain>
    </source>
</reference>
<dbReference type="SUPFAM" id="SSF48056">
    <property type="entry name" value="Di-copper centre-containing domain"/>
    <property type="match status" value="1"/>
</dbReference>
<reference evidence="1" key="5">
    <citation type="journal article" date="2021" name="G3 (Bethesda)">
        <title>Aegilops tauschii genome assembly Aet v5.0 features greater sequence contiguity and improved annotation.</title>
        <authorList>
            <person name="Wang L."/>
            <person name="Zhu T."/>
            <person name="Rodriguez J.C."/>
            <person name="Deal K.R."/>
            <person name="Dubcovsky J."/>
            <person name="McGuire P.E."/>
            <person name="Lux T."/>
            <person name="Spannagl M."/>
            <person name="Mayer K.F.X."/>
            <person name="Baldrich P."/>
            <person name="Meyers B.C."/>
            <person name="Huo N."/>
            <person name="Gu Y.Q."/>
            <person name="Zhou H."/>
            <person name="Devos K.M."/>
            <person name="Bennetzen J.L."/>
            <person name="Unver T."/>
            <person name="Budak H."/>
            <person name="Gulick P.J."/>
            <person name="Galiba G."/>
            <person name="Kalapos B."/>
            <person name="Nelson D.R."/>
            <person name="Li P."/>
            <person name="You F.M."/>
            <person name="Luo M.C."/>
            <person name="Dvorak J."/>
        </authorList>
    </citation>
    <scope>NUCLEOTIDE SEQUENCE [LARGE SCALE GENOMIC DNA]</scope>
    <source>
        <strain evidence="1">cv. AL8/78</strain>
    </source>
</reference>
<protein>
    <submittedName>
        <fullName evidence="1">Uncharacterized protein</fullName>
    </submittedName>
</protein>
<reference evidence="1" key="3">
    <citation type="journal article" date="2017" name="Nature">
        <title>Genome sequence of the progenitor of the wheat D genome Aegilops tauschii.</title>
        <authorList>
            <person name="Luo M.C."/>
            <person name="Gu Y.Q."/>
            <person name="Puiu D."/>
            <person name="Wang H."/>
            <person name="Twardziok S.O."/>
            <person name="Deal K.R."/>
            <person name="Huo N."/>
            <person name="Zhu T."/>
            <person name="Wang L."/>
            <person name="Wang Y."/>
            <person name="McGuire P.E."/>
            <person name="Liu S."/>
            <person name="Long H."/>
            <person name="Ramasamy R.K."/>
            <person name="Rodriguez J.C."/>
            <person name="Van S.L."/>
            <person name="Yuan L."/>
            <person name="Wang Z."/>
            <person name="Xia Z."/>
            <person name="Xiao L."/>
            <person name="Anderson O.D."/>
            <person name="Ouyang S."/>
            <person name="Liang Y."/>
            <person name="Zimin A.V."/>
            <person name="Pertea G."/>
            <person name="Qi P."/>
            <person name="Bennetzen J.L."/>
            <person name="Dai X."/>
            <person name="Dawson M.W."/>
            <person name="Muller H.G."/>
            <person name="Kugler K."/>
            <person name="Rivarola-Duarte L."/>
            <person name="Spannagl M."/>
            <person name="Mayer K.F.X."/>
            <person name="Lu F.H."/>
            <person name="Bevan M.W."/>
            <person name="Leroy P."/>
            <person name="Li P."/>
            <person name="You F.M."/>
            <person name="Sun Q."/>
            <person name="Liu Z."/>
            <person name="Lyons E."/>
            <person name="Wicker T."/>
            <person name="Salzberg S.L."/>
            <person name="Devos K.M."/>
            <person name="Dvorak J."/>
        </authorList>
    </citation>
    <scope>NUCLEOTIDE SEQUENCE [LARGE SCALE GENOMIC DNA]</scope>
    <source>
        <strain evidence="1">cv. AL8/78</strain>
    </source>
</reference>
<dbReference type="InterPro" id="IPR008922">
    <property type="entry name" value="Di-copper_centre_dom_sf"/>
</dbReference>
<dbReference type="STRING" id="200361.A0A453FQA6"/>
<evidence type="ECO:0000313" key="1">
    <source>
        <dbReference type="EnsemblPlants" id="AET3Gv20743300.1"/>
    </source>
</evidence>